<evidence type="ECO:0000256" key="2">
    <source>
        <dbReference type="ARBA" id="ARBA00011738"/>
    </source>
</evidence>
<dbReference type="GO" id="GO:0051536">
    <property type="term" value="F:iron-sulfur cluster binding"/>
    <property type="evidence" value="ECO:0007669"/>
    <property type="project" value="UniProtKB-KW"/>
</dbReference>
<protein>
    <submittedName>
        <fullName evidence="7">Similar to benzoyl-CoA reductase subunit D</fullName>
    </submittedName>
</protein>
<dbReference type="SUPFAM" id="SSF53067">
    <property type="entry name" value="Actin-like ATPase domain"/>
    <property type="match status" value="1"/>
</dbReference>
<comment type="subunit">
    <text evidence="2">Homodimer.</text>
</comment>
<keyword evidence="3" id="KW-0479">Metal-binding</keyword>
<dbReference type="NCBIfam" id="TIGR00241">
    <property type="entry name" value="CoA_E_activ"/>
    <property type="match status" value="1"/>
</dbReference>
<dbReference type="Gene3D" id="3.30.420.40">
    <property type="match status" value="2"/>
</dbReference>
<evidence type="ECO:0000256" key="1">
    <source>
        <dbReference type="ARBA" id="ARBA00001966"/>
    </source>
</evidence>
<comment type="cofactor">
    <cofactor evidence="1">
        <name>[4Fe-4S] cluster</name>
        <dbReference type="ChEBI" id="CHEBI:49883"/>
    </cofactor>
</comment>
<proteinExistence type="predicted"/>
<evidence type="ECO:0000256" key="3">
    <source>
        <dbReference type="ARBA" id="ARBA00022723"/>
    </source>
</evidence>
<dbReference type="InterPro" id="IPR043129">
    <property type="entry name" value="ATPase_NBD"/>
</dbReference>
<organism evidence="7">
    <name type="scientific">hydrothermal vent metagenome</name>
    <dbReference type="NCBI Taxonomy" id="652676"/>
    <lineage>
        <taxon>unclassified sequences</taxon>
        <taxon>metagenomes</taxon>
        <taxon>ecological metagenomes</taxon>
    </lineage>
</organism>
<name>A0A3B0VSC8_9ZZZZ</name>
<evidence type="ECO:0000313" key="7">
    <source>
        <dbReference type="EMBL" id="VAW41367.1"/>
    </source>
</evidence>
<gene>
    <name evidence="7" type="ORF">MNBD_DELTA03-14</name>
</gene>
<evidence type="ECO:0000259" key="6">
    <source>
        <dbReference type="Pfam" id="PF01869"/>
    </source>
</evidence>
<dbReference type="EMBL" id="UOEX01000381">
    <property type="protein sequence ID" value="VAW41367.1"/>
    <property type="molecule type" value="Genomic_DNA"/>
</dbReference>
<keyword evidence="4" id="KW-0408">Iron</keyword>
<dbReference type="GO" id="GO:0046872">
    <property type="term" value="F:metal ion binding"/>
    <property type="evidence" value="ECO:0007669"/>
    <property type="project" value="UniProtKB-KW"/>
</dbReference>
<accession>A0A3B0VSC8</accession>
<dbReference type="InterPro" id="IPR051805">
    <property type="entry name" value="Dehydratase_Activator_Redct"/>
</dbReference>
<dbReference type="InterPro" id="IPR002731">
    <property type="entry name" value="ATPase_BadF"/>
</dbReference>
<reference evidence="7" key="1">
    <citation type="submission" date="2018-06" db="EMBL/GenBank/DDBJ databases">
        <authorList>
            <person name="Zhirakovskaya E."/>
        </authorList>
    </citation>
    <scope>NUCLEOTIDE SEQUENCE</scope>
</reference>
<dbReference type="PANTHER" id="PTHR32329:SF8">
    <property type="entry name" value="ACTIVATOR OF (R)-2-HYDROXYGLUTARYL-COA DEHYDRATASE"/>
    <property type="match status" value="1"/>
</dbReference>
<evidence type="ECO:0000256" key="4">
    <source>
        <dbReference type="ARBA" id="ARBA00023004"/>
    </source>
</evidence>
<dbReference type="PANTHER" id="PTHR32329">
    <property type="entry name" value="BIFUNCTIONAL PROTEIN [INCLUDES 2-HYDROXYACYL-COA DEHYDRATASE (N-TER) AND ITS ACTIVATOR DOMAIN (C_TERM)-RELATED"/>
    <property type="match status" value="1"/>
</dbReference>
<dbReference type="FunFam" id="3.30.420.40:FF:000217">
    <property type="entry name" value="2-hydroxyisocaproyl-CoA dehydratase activator"/>
    <property type="match status" value="1"/>
</dbReference>
<dbReference type="Pfam" id="PF01869">
    <property type="entry name" value="BcrAD_BadFG"/>
    <property type="match status" value="1"/>
</dbReference>
<dbReference type="AlphaFoldDB" id="A0A3B0VSC8"/>
<dbReference type="InterPro" id="IPR008275">
    <property type="entry name" value="CoA_E_activase_dom"/>
</dbReference>
<dbReference type="CDD" id="cd24036">
    <property type="entry name" value="ASKHA_NBD_BcrAD_BadFG_HgdC_HadI"/>
    <property type="match status" value="1"/>
</dbReference>
<feature type="domain" description="ATPase BadF/BadG/BcrA/BcrD type" evidence="6">
    <location>
        <begin position="3"/>
        <end position="246"/>
    </location>
</feature>
<keyword evidence="5" id="KW-0411">Iron-sulfur</keyword>
<evidence type="ECO:0000256" key="5">
    <source>
        <dbReference type="ARBA" id="ARBA00023014"/>
    </source>
</evidence>
<sequence>MAVGIDLGSRTIKIAVIRDGEIVDEQLTESGFDPYTQARGMLEKYGAKKIVATGYGRHLAREHFAHEVITEIKAHALGARYFFPRCRTVVDIGGQDSKVIALDKKGRVSNFQMNDKCAAGTGRFLEIMAASLGFRLNDFGAAALKSKAEVNINSMCTVFAESEVISMKNRGIPAVDIARGVHHSVVNRLAAMLERLGYEEEIVFSGGVARNPCIGHMLRERLGGRARIISPPAPDLVGAIGAALYGNR</sequence>